<sequence length="162" mass="17017">MITFDLNCSNGHQFEGWFASSADFDTQKSNGLLACPTCNDGKIQKALSVPNVPRKGNQGAVALPSVAPAATETKADAPAPEALPPAVAELVQKLARAQSELLDKSQWVGGNFAETARAIHYGEEPDRLIHGETSSDEAKALVEEGIGIAPLLFPVVPPSAKN</sequence>
<dbReference type="RefSeq" id="WP_125229843.1">
    <property type="nucleotide sequence ID" value="NZ_RWJI01000001.1"/>
</dbReference>
<keyword evidence="2" id="KW-1185">Reference proteome</keyword>
<dbReference type="EMBL" id="RWJI01000001">
    <property type="protein sequence ID" value="RRQ51828.1"/>
    <property type="molecule type" value="Genomic_DNA"/>
</dbReference>
<name>A0A3R8R4N3_9SPHN</name>
<gene>
    <name evidence="1" type="ORF">D7D48_02760</name>
</gene>
<organism evidence="1 2">
    <name type="scientific">Sphingorhabdus wooponensis</name>
    <dbReference type="NCBI Taxonomy" id="940136"/>
    <lineage>
        <taxon>Bacteria</taxon>
        <taxon>Pseudomonadati</taxon>
        <taxon>Pseudomonadota</taxon>
        <taxon>Alphaproteobacteria</taxon>
        <taxon>Sphingomonadales</taxon>
        <taxon>Sphingomonadaceae</taxon>
        <taxon>Sphingorhabdus</taxon>
    </lineage>
</organism>
<comment type="caution">
    <text evidence="1">The sequence shown here is derived from an EMBL/GenBank/DDBJ whole genome shotgun (WGS) entry which is preliminary data.</text>
</comment>
<proteinExistence type="predicted"/>
<accession>A0A3R8R4N3</accession>
<dbReference type="AlphaFoldDB" id="A0A3R8R4N3"/>
<evidence type="ECO:0000313" key="2">
    <source>
        <dbReference type="Proteomes" id="UP000268553"/>
    </source>
</evidence>
<dbReference type="PIRSF" id="PIRSF032131">
    <property type="entry name" value="UCP032131"/>
    <property type="match status" value="1"/>
</dbReference>
<protein>
    <submittedName>
        <fullName evidence="1">DUF1178 family protein</fullName>
    </submittedName>
</protein>
<reference evidence="1 2" key="1">
    <citation type="submission" date="2018-12" db="EMBL/GenBank/DDBJ databases">
        <authorList>
            <person name="Kim S.-J."/>
            <person name="Jung G.-Y."/>
        </authorList>
    </citation>
    <scope>NUCLEOTIDE SEQUENCE [LARGE SCALE GENOMIC DNA]</scope>
    <source>
        <strain evidence="1 2">03SU3-P</strain>
    </source>
</reference>
<evidence type="ECO:0000313" key="1">
    <source>
        <dbReference type="EMBL" id="RRQ51828.1"/>
    </source>
</evidence>
<dbReference type="Proteomes" id="UP000268553">
    <property type="component" value="Unassembled WGS sequence"/>
</dbReference>
<dbReference type="InterPro" id="IPR009562">
    <property type="entry name" value="DUF1178"/>
</dbReference>
<dbReference type="OrthoDB" id="9799894at2"/>
<dbReference type="Pfam" id="PF06676">
    <property type="entry name" value="DUF1178"/>
    <property type="match status" value="1"/>
</dbReference>